<organism evidence="1 2">
    <name type="scientific">Glaesserella parasuis HPS9</name>
    <dbReference type="NCBI Taxonomy" id="1450513"/>
    <lineage>
        <taxon>Bacteria</taxon>
        <taxon>Pseudomonadati</taxon>
        <taxon>Pseudomonadota</taxon>
        <taxon>Gammaproteobacteria</taxon>
        <taxon>Pasteurellales</taxon>
        <taxon>Pasteurellaceae</taxon>
        <taxon>Glaesserella</taxon>
    </lineage>
</organism>
<gene>
    <name evidence="1" type="ORF">HPS9_07910</name>
</gene>
<proteinExistence type="predicted"/>
<evidence type="ECO:0000313" key="1">
    <source>
        <dbReference type="EMBL" id="KDB45403.1"/>
    </source>
</evidence>
<accession>A0A836YXW1</accession>
<sequence length="59" mass="6669">MEITLGDKIKINGEEVPEYLLKALYEDLKMKFKSDEIEVSDIIHGQHIASSGIKTSNFT</sequence>
<evidence type="ECO:0000313" key="2">
    <source>
        <dbReference type="Proteomes" id="UP000027441"/>
    </source>
</evidence>
<dbReference type="AlphaFoldDB" id="A0A836YXW1"/>
<dbReference type="EMBL" id="JDSN01000092">
    <property type="protein sequence ID" value="KDB45403.1"/>
    <property type="molecule type" value="Genomic_DNA"/>
</dbReference>
<dbReference type="RefSeq" id="WP_035491801.1">
    <property type="nucleotide sequence ID" value="NZ_JDSN01000092.1"/>
</dbReference>
<name>A0A836YXW1_GLAPU</name>
<reference evidence="1 2" key="1">
    <citation type="submission" date="2014-02" db="EMBL/GenBank/DDBJ databases">
        <title>Comparative genomics of Haemophilus parasuis isolated from pig lungs.</title>
        <authorList>
            <person name="Kittichotirat W."/>
            <person name="Bumgarner R.E."/>
            <person name="Lawrence P."/>
        </authorList>
    </citation>
    <scope>NUCLEOTIDE SEQUENCE [LARGE SCALE GENOMIC DNA]</scope>
    <source>
        <strain evidence="1 2">HPS9</strain>
    </source>
</reference>
<comment type="caution">
    <text evidence="1">The sequence shown here is derived from an EMBL/GenBank/DDBJ whole genome shotgun (WGS) entry which is preliminary data.</text>
</comment>
<protein>
    <submittedName>
        <fullName evidence="1">Uncharacterized protein</fullName>
    </submittedName>
</protein>
<dbReference type="Proteomes" id="UP000027441">
    <property type="component" value="Unassembled WGS sequence"/>
</dbReference>